<dbReference type="SUPFAM" id="SSF52821">
    <property type="entry name" value="Rhodanese/Cell cycle control phosphatase"/>
    <property type="match status" value="1"/>
</dbReference>
<protein>
    <submittedName>
        <fullName evidence="2">Rhodanese-related sulfurtransferase</fullName>
    </submittedName>
</protein>
<accession>E0Y163</accession>
<sequence>MTTIIDVNPSDTWTGLAEKADSILVDVRTNAEWSFVGIPDLSSVNKQAILIEWKQFPTMTQNEDFASILMDKLDGSAPSDVYFLCRSGVRSLAAAALMVDIFAAQGWSVNCINVTEGFEGDLDADGHRGNLNGWRASGLAWRQS</sequence>
<evidence type="ECO:0000313" key="2">
    <source>
        <dbReference type="EMBL" id="ADI20404.1"/>
    </source>
</evidence>
<proteinExistence type="predicted"/>
<dbReference type="AlphaFoldDB" id="E0Y163"/>
<feature type="domain" description="Rhodanese" evidence="1">
    <location>
        <begin position="18"/>
        <end position="130"/>
    </location>
</feature>
<dbReference type="Gene3D" id="3.40.250.10">
    <property type="entry name" value="Rhodanese-like domain"/>
    <property type="match status" value="1"/>
</dbReference>
<dbReference type="Pfam" id="PF00581">
    <property type="entry name" value="Rhodanese"/>
    <property type="match status" value="1"/>
</dbReference>
<name>E0Y163_9PROT</name>
<keyword evidence="2" id="KW-0808">Transferase</keyword>
<dbReference type="GO" id="GO:0016740">
    <property type="term" value="F:transferase activity"/>
    <property type="evidence" value="ECO:0007669"/>
    <property type="project" value="UniProtKB-KW"/>
</dbReference>
<dbReference type="SMART" id="SM00450">
    <property type="entry name" value="RHOD"/>
    <property type="match status" value="1"/>
</dbReference>
<dbReference type="EMBL" id="GU474941">
    <property type="protein sequence ID" value="ADI20404.1"/>
    <property type="molecule type" value="Genomic_DNA"/>
</dbReference>
<organism evidence="2">
    <name type="scientific">uncultured alpha proteobacterium EB080_L43F08</name>
    <dbReference type="NCBI Taxonomy" id="710797"/>
    <lineage>
        <taxon>Bacteria</taxon>
        <taxon>Pseudomonadati</taxon>
        <taxon>Pseudomonadota</taxon>
        <taxon>Alphaproteobacteria</taxon>
        <taxon>environmental samples</taxon>
    </lineage>
</organism>
<dbReference type="PROSITE" id="PS50206">
    <property type="entry name" value="RHODANESE_3"/>
    <property type="match status" value="1"/>
</dbReference>
<reference evidence="2" key="1">
    <citation type="journal article" date="2011" name="Environ. Microbiol.">
        <title>Time-series analyses of Monterey Bay coastal microbial picoplankton using a 'genome proxy' microarray.</title>
        <authorList>
            <person name="Rich V.I."/>
            <person name="Pham V.D."/>
            <person name="Eppley J."/>
            <person name="Shi Y."/>
            <person name="DeLong E.F."/>
        </authorList>
    </citation>
    <scope>NUCLEOTIDE SEQUENCE</scope>
</reference>
<dbReference type="InterPro" id="IPR036873">
    <property type="entry name" value="Rhodanese-like_dom_sf"/>
</dbReference>
<dbReference type="InterPro" id="IPR001763">
    <property type="entry name" value="Rhodanese-like_dom"/>
</dbReference>
<evidence type="ECO:0000259" key="1">
    <source>
        <dbReference type="PROSITE" id="PS50206"/>
    </source>
</evidence>